<dbReference type="Gene3D" id="3.40.50.720">
    <property type="entry name" value="NAD(P)-binding Rossmann-like Domain"/>
    <property type="match status" value="1"/>
</dbReference>
<proteinExistence type="inferred from homology"/>
<dbReference type="Pfam" id="PF02719">
    <property type="entry name" value="Polysacc_synt_2"/>
    <property type="match status" value="1"/>
</dbReference>
<dbReference type="HOGENOM" id="CLU_013560_4_1_9"/>
<dbReference type="InterPro" id="IPR036291">
    <property type="entry name" value="NAD(P)-bd_dom_sf"/>
</dbReference>
<accession>L0KDH0</accession>
<dbReference type="OrthoDB" id="9803111at2"/>
<dbReference type="AlphaFoldDB" id="L0KDH0"/>
<evidence type="ECO:0000313" key="4">
    <source>
        <dbReference type="Proteomes" id="UP000010880"/>
    </source>
</evidence>
<dbReference type="PANTHER" id="PTHR43318:SF2">
    <property type="entry name" value="UDP-N-ACETYLGLUCOSAMINE 4,6-DEHYDRATASE (INVERTING)"/>
    <property type="match status" value="1"/>
</dbReference>
<dbReference type="SUPFAM" id="SSF51735">
    <property type="entry name" value="NAD(P)-binding Rossmann-fold domains"/>
    <property type="match status" value="1"/>
</dbReference>
<dbReference type="eggNOG" id="COG1086">
    <property type="taxonomic scope" value="Bacteria"/>
</dbReference>
<name>L0KDH0_HALHC</name>
<dbReference type="EMBL" id="CP003359">
    <property type="protein sequence ID" value="AGB42138.1"/>
    <property type="molecule type" value="Genomic_DNA"/>
</dbReference>
<dbReference type="KEGG" id="hhl:Halha_2264"/>
<evidence type="ECO:0000256" key="1">
    <source>
        <dbReference type="ARBA" id="ARBA00007430"/>
    </source>
</evidence>
<reference evidence="4" key="1">
    <citation type="submission" date="2012-02" db="EMBL/GenBank/DDBJ databases">
        <title>The complete genome of Halobacteroides halobius DSM 5150.</title>
        <authorList>
            <person name="Lucas S."/>
            <person name="Copeland A."/>
            <person name="Lapidus A."/>
            <person name="Glavina del Rio T."/>
            <person name="Dalin E."/>
            <person name="Tice H."/>
            <person name="Bruce D."/>
            <person name="Goodwin L."/>
            <person name="Pitluck S."/>
            <person name="Peters L."/>
            <person name="Mikhailova N."/>
            <person name="Gu W."/>
            <person name="Kyrpides N."/>
            <person name="Mavromatis K."/>
            <person name="Ivanova N."/>
            <person name="Brettin T."/>
            <person name="Detter J.C."/>
            <person name="Han C."/>
            <person name="Larimer F."/>
            <person name="Land M."/>
            <person name="Hauser L."/>
            <person name="Markowitz V."/>
            <person name="Cheng J.-F."/>
            <person name="Hugenholtz P."/>
            <person name="Woyke T."/>
            <person name="Wu D."/>
            <person name="Tindall B."/>
            <person name="Pomrenke H."/>
            <person name="Brambilla E."/>
            <person name="Klenk H.-P."/>
            <person name="Eisen J.A."/>
        </authorList>
    </citation>
    <scope>NUCLEOTIDE SEQUENCE [LARGE SCALE GENOMIC DNA]</scope>
    <source>
        <strain evidence="4">ATCC 35273 / DSM 5150 / MD-1</strain>
    </source>
</reference>
<dbReference type="RefSeq" id="WP_015327852.1">
    <property type="nucleotide sequence ID" value="NC_019978.1"/>
</dbReference>
<keyword evidence="4" id="KW-1185">Reference proteome</keyword>
<dbReference type="InterPro" id="IPR020025">
    <property type="entry name" value="PseB"/>
</dbReference>
<sequence>MLDNKTILLTGGTGSFGKKFTELILDKYNVEKLIILSRGELKQAEMRSKYADDRLRFFIGDVRDKDRLYRAFDDVDIVVHAAALKRVPECEYNPFEAIKTNVLGAENIINAAIDRGVEKVVALSTDKAANPINLYGATKLCSDKLFITGNSYAGKKKTKFSVVRYGNVLGSRGSVIPFFQEKRGEGIIPITDERMTRFWITLEEAVEMVILALEKILGGEIFVPKIPSMKITDLARAIAPDCEQEVVGIRPGEKLHESLISRADARHTLEFDDHYIIQPEFNWWGKNNHDDGQALEEGFEYRSDKNDEWISIEEMRGIIREL</sequence>
<evidence type="ECO:0000259" key="2">
    <source>
        <dbReference type="Pfam" id="PF02719"/>
    </source>
</evidence>
<evidence type="ECO:0000313" key="3">
    <source>
        <dbReference type="EMBL" id="AGB42138.1"/>
    </source>
</evidence>
<gene>
    <name evidence="3" type="ordered locus">Halha_2264</name>
</gene>
<protein>
    <submittedName>
        <fullName evidence="3">UDP-N-acetylglucosamine 4,6-dehydratase</fullName>
    </submittedName>
</protein>
<dbReference type="CDD" id="cd05237">
    <property type="entry name" value="UDP_invert_4-6DH_SDR_e"/>
    <property type="match status" value="1"/>
</dbReference>
<dbReference type="InterPro" id="IPR003869">
    <property type="entry name" value="Polysac_CapD-like"/>
</dbReference>
<dbReference type="PANTHER" id="PTHR43318">
    <property type="entry name" value="UDP-N-ACETYLGLUCOSAMINE 4,6-DEHYDRATASE"/>
    <property type="match status" value="1"/>
</dbReference>
<dbReference type="InterPro" id="IPR051203">
    <property type="entry name" value="Polysaccharide_Synthase-Rel"/>
</dbReference>
<organism evidence="3 4">
    <name type="scientific">Halobacteroides halobius (strain ATCC 35273 / DSM 5150 / MD-1)</name>
    <dbReference type="NCBI Taxonomy" id="748449"/>
    <lineage>
        <taxon>Bacteria</taxon>
        <taxon>Bacillati</taxon>
        <taxon>Bacillota</taxon>
        <taxon>Clostridia</taxon>
        <taxon>Halanaerobiales</taxon>
        <taxon>Halobacteroidaceae</taxon>
        <taxon>Halobacteroides</taxon>
    </lineage>
</organism>
<dbReference type="NCBIfam" id="TIGR03589">
    <property type="entry name" value="PseB"/>
    <property type="match status" value="1"/>
</dbReference>
<dbReference type="PATRIC" id="fig|748449.3.peg.2183"/>
<comment type="similarity">
    <text evidence="1">Belongs to the polysaccharide synthase family.</text>
</comment>
<feature type="domain" description="Polysaccharide biosynthesis protein CapD-like" evidence="2">
    <location>
        <begin position="7"/>
        <end position="278"/>
    </location>
</feature>
<dbReference type="Proteomes" id="UP000010880">
    <property type="component" value="Chromosome"/>
</dbReference>
<dbReference type="STRING" id="748449.Halha_2264"/>